<dbReference type="CDD" id="cd06532">
    <property type="entry name" value="Glyco_transf_25"/>
    <property type="match status" value="1"/>
</dbReference>
<proteinExistence type="predicted"/>
<dbReference type="OrthoDB" id="881563at2"/>
<dbReference type="HOGENOM" id="CLU_073539_0_0_10"/>
<dbReference type="CAZy" id="GT25">
    <property type="family name" value="Glycosyltransferase Family 25"/>
</dbReference>
<accession>Q3ASL1</accession>
<dbReference type="AlphaFoldDB" id="Q3ASL1"/>
<dbReference type="KEGG" id="cch:Cag_0745"/>
<reference evidence="2" key="1">
    <citation type="submission" date="2005-08" db="EMBL/GenBank/DDBJ databases">
        <title>Complete sequence of Chlorobium chlorochromatii CaD3.</title>
        <authorList>
            <person name="Copeland A."/>
            <person name="Lucas S."/>
            <person name="Lapidus A."/>
            <person name="Barry K."/>
            <person name="Detter J.C."/>
            <person name="Glavina T."/>
            <person name="Hammon N."/>
            <person name="Israni S."/>
            <person name="Pitluck S."/>
            <person name="Bryant D."/>
            <person name="Schmutz J."/>
            <person name="Larimer F."/>
            <person name="Land M."/>
            <person name="Kyrpides N."/>
            <person name="Ivanova N."/>
            <person name="Richardson P."/>
        </authorList>
    </citation>
    <scope>NUCLEOTIDE SEQUENCE [LARGE SCALE GENOMIC DNA]</scope>
    <source>
        <strain evidence="2">CaD3</strain>
    </source>
</reference>
<name>Q3ASL1_CHLCH</name>
<dbReference type="EMBL" id="CP000108">
    <property type="protein sequence ID" value="ABB28014.1"/>
    <property type="molecule type" value="Genomic_DNA"/>
</dbReference>
<dbReference type="InterPro" id="IPR002654">
    <property type="entry name" value="Glyco_trans_25"/>
</dbReference>
<sequence length="244" mass="27874">MKVHVISLKRCTERRKAFMDMNPHVDYLFFNAVDGSTIPEKVLSNPLLFEKGLPYTKGAYGCALSHLLLWNKAIKENCVLTIAEDDAIFRKDFHVMQNKLLSSISSDWDIILWGWNFDSILSLNVLPDVSPTVMVFSQEKLRESINTFIEKVTYPSSLFFLDKCFGIPAYTITPQGAIKFKSLCFPLKFFSLWFPLLNRKLPNNGIDIAMNKIYSSTNSYVSFPPLVVTKNEHAISTIQTNRNT</sequence>
<dbReference type="STRING" id="340177.Cag_0745"/>
<organism evidence="2">
    <name type="scientific">Chlorobium chlorochromatii (strain CaD3)</name>
    <dbReference type="NCBI Taxonomy" id="340177"/>
    <lineage>
        <taxon>Bacteria</taxon>
        <taxon>Pseudomonadati</taxon>
        <taxon>Chlorobiota</taxon>
        <taxon>Chlorobiia</taxon>
        <taxon>Chlorobiales</taxon>
        <taxon>Chlorobiaceae</taxon>
        <taxon>Chlorobium/Pelodictyon group</taxon>
        <taxon>Chlorobium</taxon>
    </lineage>
</organism>
<protein>
    <submittedName>
        <fullName evidence="2">Glycosyl transferase, family 25</fullName>
    </submittedName>
</protein>
<keyword evidence="2" id="KW-0808">Transferase</keyword>
<gene>
    <name evidence="2" type="ordered locus">Cag_0745</name>
</gene>
<dbReference type="GO" id="GO:0016740">
    <property type="term" value="F:transferase activity"/>
    <property type="evidence" value="ECO:0007669"/>
    <property type="project" value="UniProtKB-KW"/>
</dbReference>
<feature type="domain" description="Glycosyl transferase family 25" evidence="1">
    <location>
        <begin position="2"/>
        <end position="181"/>
    </location>
</feature>
<dbReference type="Pfam" id="PF01755">
    <property type="entry name" value="Glyco_transf_25"/>
    <property type="match status" value="1"/>
</dbReference>
<dbReference type="eggNOG" id="COG3306">
    <property type="taxonomic scope" value="Bacteria"/>
</dbReference>
<evidence type="ECO:0000259" key="1">
    <source>
        <dbReference type="Pfam" id="PF01755"/>
    </source>
</evidence>
<evidence type="ECO:0000313" key="2">
    <source>
        <dbReference type="EMBL" id="ABB28014.1"/>
    </source>
</evidence>